<dbReference type="Pfam" id="PF00497">
    <property type="entry name" value="SBP_bac_3"/>
    <property type="match status" value="1"/>
</dbReference>
<dbReference type="SUPFAM" id="SSF53850">
    <property type="entry name" value="Periplasmic binding protein-like II"/>
    <property type="match status" value="1"/>
</dbReference>
<evidence type="ECO:0000256" key="2">
    <source>
        <dbReference type="ARBA" id="ARBA00010333"/>
    </source>
</evidence>
<dbReference type="RefSeq" id="WP_163064790.1">
    <property type="nucleotide sequence ID" value="NZ_CP048649.1"/>
</dbReference>
<keyword evidence="8" id="KW-1185">Reference proteome</keyword>
<evidence type="ECO:0000256" key="4">
    <source>
        <dbReference type="RuleBase" id="RU003744"/>
    </source>
</evidence>
<keyword evidence="3 5" id="KW-0732">Signal</keyword>
<feature type="signal peptide" evidence="5">
    <location>
        <begin position="1"/>
        <end position="27"/>
    </location>
</feature>
<dbReference type="Proteomes" id="UP000466848">
    <property type="component" value="Chromosome"/>
</dbReference>
<dbReference type="GO" id="GO:0030313">
    <property type="term" value="C:cell envelope"/>
    <property type="evidence" value="ECO:0007669"/>
    <property type="project" value="UniProtKB-SubCell"/>
</dbReference>
<dbReference type="KEGG" id="abut:Ami103574_00455"/>
<dbReference type="PANTHER" id="PTHR35936">
    <property type="entry name" value="MEMBRANE-BOUND LYTIC MUREIN TRANSGLYCOSYLASE F"/>
    <property type="match status" value="1"/>
</dbReference>
<evidence type="ECO:0000313" key="7">
    <source>
        <dbReference type="EMBL" id="QIB67870.1"/>
    </source>
</evidence>
<sequence>MKKRTIATILTGVLLTAVLTGCGGATSGEDAQGASEKDLLATIQENGTLTVGTEGTYAPYTYHDDSGKLVGYDVEIAEAVAEKLGVEAKFVETKWDSIIAGLDAKRFDVIVNQVGINEERQKKYDFSTPYTYPTGALITLKSNEDIKSFEDLAGKKSAQSLTSNWAASAESYGAELVGTDGFNQSIDLVLAGRADATINDNLTFYDFIKQKPDADVKIAALSDETSENAILIRKGNDTLVTAIDEALAELAKEGKIKEISEKYFGVDVSVAP</sequence>
<reference evidence="7 8" key="1">
    <citation type="submission" date="2020-02" db="EMBL/GenBank/DDBJ databases">
        <authorList>
            <person name="Kim Y.B."/>
            <person name="Roh S.W."/>
        </authorList>
    </citation>
    <scope>NUCLEOTIDE SEQUENCE [LARGE SCALE GENOMIC DNA]</scope>
    <source>
        <strain evidence="7 8">DSM 103574</strain>
    </source>
</reference>
<dbReference type="CDD" id="cd13711">
    <property type="entry name" value="PBP2_Ngo0372_TcyA"/>
    <property type="match status" value="1"/>
</dbReference>
<comment type="subcellular location">
    <subcellularLocation>
        <location evidence="1">Cell envelope</location>
    </subcellularLocation>
</comment>
<feature type="domain" description="Solute-binding protein family 3/N-terminal" evidence="6">
    <location>
        <begin position="48"/>
        <end position="267"/>
    </location>
</feature>
<dbReference type="SMART" id="SM00062">
    <property type="entry name" value="PBPb"/>
    <property type="match status" value="1"/>
</dbReference>
<dbReference type="PANTHER" id="PTHR35936:SF19">
    <property type="entry name" value="AMINO-ACID-BINDING PROTEIN YXEM-RELATED"/>
    <property type="match status" value="1"/>
</dbReference>
<evidence type="ECO:0000259" key="6">
    <source>
        <dbReference type="SMART" id="SM00062"/>
    </source>
</evidence>
<dbReference type="InterPro" id="IPR001638">
    <property type="entry name" value="Solute-binding_3/MltF_N"/>
</dbReference>
<gene>
    <name evidence="7" type="ORF">Ami103574_00455</name>
</gene>
<proteinExistence type="inferred from homology"/>
<dbReference type="PROSITE" id="PS01039">
    <property type="entry name" value="SBP_BACTERIAL_3"/>
    <property type="match status" value="1"/>
</dbReference>
<name>A0A858BSD7_9FIRM</name>
<accession>A0A858BSD7</accession>
<evidence type="ECO:0000256" key="3">
    <source>
        <dbReference type="ARBA" id="ARBA00022729"/>
    </source>
</evidence>
<comment type="similarity">
    <text evidence="2 4">Belongs to the bacterial solute-binding protein 3 family.</text>
</comment>
<feature type="chain" id="PRO_5038779242" evidence="5">
    <location>
        <begin position="28"/>
        <end position="272"/>
    </location>
</feature>
<dbReference type="PROSITE" id="PS51257">
    <property type="entry name" value="PROKAR_LIPOPROTEIN"/>
    <property type="match status" value="1"/>
</dbReference>
<organism evidence="7 8">
    <name type="scientific">Aminipila butyrica</name>
    <dbReference type="NCBI Taxonomy" id="433296"/>
    <lineage>
        <taxon>Bacteria</taxon>
        <taxon>Bacillati</taxon>
        <taxon>Bacillota</taxon>
        <taxon>Clostridia</taxon>
        <taxon>Peptostreptococcales</taxon>
        <taxon>Anaerovoracaceae</taxon>
        <taxon>Aminipila</taxon>
    </lineage>
</organism>
<evidence type="ECO:0000256" key="1">
    <source>
        <dbReference type="ARBA" id="ARBA00004196"/>
    </source>
</evidence>
<dbReference type="EMBL" id="CP048649">
    <property type="protein sequence ID" value="QIB67870.1"/>
    <property type="molecule type" value="Genomic_DNA"/>
</dbReference>
<evidence type="ECO:0000313" key="8">
    <source>
        <dbReference type="Proteomes" id="UP000466848"/>
    </source>
</evidence>
<protein>
    <submittedName>
        <fullName evidence="7">Amino acid ABC transporter substrate-binding protein</fullName>
    </submittedName>
</protein>
<evidence type="ECO:0000256" key="5">
    <source>
        <dbReference type="SAM" id="SignalP"/>
    </source>
</evidence>
<dbReference type="AlphaFoldDB" id="A0A858BSD7"/>
<dbReference type="InterPro" id="IPR018313">
    <property type="entry name" value="SBP_3_CS"/>
</dbReference>
<dbReference type="Gene3D" id="3.40.190.10">
    <property type="entry name" value="Periplasmic binding protein-like II"/>
    <property type="match status" value="2"/>
</dbReference>